<dbReference type="Proteomes" id="UP001472677">
    <property type="component" value="Unassembled WGS sequence"/>
</dbReference>
<reference evidence="1 2" key="1">
    <citation type="journal article" date="2024" name="G3 (Bethesda)">
        <title>Genome assembly of Hibiscus sabdariffa L. provides insights into metabolisms of medicinal natural products.</title>
        <authorList>
            <person name="Kim T."/>
        </authorList>
    </citation>
    <scope>NUCLEOTIDE SEQUENCE [LARGE SCALE GENOMIC DNA]</scope>
    <source>
        <strain evidence="1">TK-2024</strain>
        <tissue evidence="1">Old leaves</tissue>
    </source>
</reference>
<evidence type="ECO:0000313" key="2">
    <source>
        <dbReference type="Proteomes" id="UP001472677"/>
    </source>
</evidence>
<gene>
    <name evidence="1" type="ORF">V6N12_055264</name>
</gene>
<proteinExistence type="predicted"/>
<keyword evidence="2" id="KW-1185">Reference proteome</keyword>
<accession>A0ABR2AV81</accession>
<name>A0ABR2AV81_9ROSI</name>
<sequence length="81" mass="9448">MEDIRKEQVSIKEAQSQVREKLTAIQMECELLQEETQLMIQRSAFTQLRLSLMFNILKAREEGHLSKAAQITIEIIARDNM</sequence>
<dbReference type="PANTHER" id="PTHR48248">
    <property type="entry name" value="UVR DOMAIN-CONTAINING PROTEIN"/>
    <property type="match status" value="1"/>
</dbReference>
<organism evidence="1 2">
    <name type="scientific">Hibiscus sabdariffa</name>
    <name type="common">roselle</name>
    <dbReference type="NCBI Taxonomy" id="183260"/>
    <lineage>
        <taxon>Eukaryota</taxon>
        <taxon>Viridiplantae</taxon>
        <taxon>Streptophyta</taxon>
        <taxon>Embryophyta</taxon>
        <taxon>Tracheophyta</taxon>
        <taxon>Spermatophyta</taxon>
        <taxon>Magnoliopsida</taxon>
        <taxon>eudicotyledons</taxon>
        <taxon>Gunneridae</taxon>
        <taxon>Pentapetalae</taxon>
        <taxon>rosids</taxon>
        <taxon>malvids</taxon>
        <taxon>Malvales</taxon>
        <taxon>Malvaceae</taxon>
        <taxon>Malvoideae</taxon>
        <taxon>Hibiscus</taxon>
    </lineage>
</organism>
<dbReference type="EMBL" id="JBBPBM010000280">
    <property type="protein sequence ID" value="KAK8498050.1"/>
    <property type="molecule type" value="Genomic_DNA"/>
</dbReference>
<comment type="caution">
    <text evidence="1">The sequence shown here is derived from an EMBL/GenBank/DDBJ whole genome shotgun (WGS) entry which is preliminary data.</text>
</comment>
<protein>
    <submittedName>
        <fullName evidence="1">Uncharacterized protein</fullName>
    </submittedName>
</protein>
<evidence type="ECO:0000313" key="1">
    <source>
        <dbReference type="EMBL" id="KAK8498050.1"/>
    </source>
</evidence>
<dbReference type="PANTHER" id="PTHR48248:SF5">
    <property type="entry name" value="UVR DOMAIN-CONTAINING PROTEIN"/>
    <property type="match status" value="1"/>
</dbReference>